<dbReference type="SMART" id="SM00042">
    <property type="entry name" value="CUB"/>
    <property type="match status" value="2"/>
</dbReference>
<dbReference type="PANTHER" id="PTHR10127">
    <property type="entry name" value="DISCOIDIN, CUB, EGF, LAMININ , AND ZINC METALLOPROTEASE DOMAIN CONTAINING"/>
    <property type="match status" value="1"/>
</dbReference>
<feature type="binding site" evidence="11">
    <location>
        <position position="267"/>
    </location>
    <ligand>
        <name>Zn(2+)</name>
        <dbReference type="ChEBI" id="CHEBI:29105"/>
        <note>catalytic</note>
    </ligand>
</feature>
<accession>A0A974D195</accession>
<dbReference type="FunFam" id="2.60.120.290:FF:000068">
    <property type="entry name" value="Metalloendopeptidase"/>
    <property type="match status" value="1"/>
</dbReference>
<feature type="domain" description="CUB" evidence="13">
    <location>
        <begin position="366"/>
        <end position="478"/>
    </location>
</feature>
<name>A0A974D195_XENLA</name>
<proteinExistence type="predicted"/>
<dbReference type="InterPro" id="IPR017370">
    <property type="entry name" value="Hatching_enzyme_Uvs2-like"/>
</dbReference>
<dbReference type="Gene3D" id="2.60.120.290">
    <property type="entry name" value="Spermadhesin, CUB domain"/>
    <property type="match status" value="2"/>
</dbReference>
<dbReference type="SMART" id="SM00235">
    <property type="entry name" value="ZnMc"/>
    <property type="match status" value="1"/>
</dbReference>
<reference evidence="16" key="1">
    <citation type="journal article" date="2016" name="Nature">
        <title>Genome evolution in the allotetraploid frog Xenopus laevis.</title>
        <authorList>
            <person name="Session A.M."/>
            <person name="Uno Y."/>
            <person name="Kwon T."/>
            <person name="Chapman J.A."/>
            <person name="Toyoda A."/>
            <person name="Takahashi S."/>
            <person name="Fukui A."/>
            <person name="Hikosaka A."/>
            <person name="Suzuki A."/>
            <person name="Kondo M."/>
            <person name="van Heeringen S.J."/>
            <person name="Quigley I."/>
            <person name="Heinz S."/>
            <person name="Ogino H."/>
            <person name="Ochi H."/>
            <person name="Hellsten U."/>
            <person name="Lyons J.B."/>
            <person name="Simakov O."/>
            <person name="Putnam N."/>
            <person name="Stites J."/>
            <person name="Kuroki Y."/>
            <person name="Tanaka T."/>
            <person name="Michiue T."/>
            <person name="Watanabe M."/>
            <person name="Bogdanovic O."/>
            <person name="Lister R."/>
            <person name="Georgiou G."/>
            <person name="Paranjpe S.S."/>
            <person name="van Kruijsbergen I."/>
            <person name="Shu S."/>
            <person name="Carlson J."/>
            <person name="Kinoshita T."/>
            <person name="Ohta Y."/>
            <person name="Mawaribuchi S."/>
            <person name="Jenkins J."/>
            <person name="Grimwood J."/>
            <person name="Schmutz J."/>
            <person name="Mitros T."/>
            <person name="Mozaffari S.V."/>
            <person name="Suzuki Y."/>
            <person name="Haramoto Y."/>
            <person name="Yamamoto T.S."/>
            <person name="Takagi C."/>
            <person name="Heald R."/>
            <person name="Miller K."/>
            <person name="Haudenschild C."/>
            <person name="Kitzman J."/>
            <person name="Nakayama T."/>
            <person name="Izutsu Y."/>
            <person name="Robert J."/>
            <person name="Fortriede J."/>
            <person name="Burns K."/>
            <person name="Lotay V."/>
            <person name="Karimi K."/>
            <person name="Yasuoka Y."/>
            <person name="Dichmann D.S."/>
            <person name="Flajnik M.F."/>
            <person name="Houston D.W."/>
            <person name="Shendure J."/>
            <person name="DuPasquier L."/>
            <person name="Vize P.D."/>
            <person name="Zorn A.M."/>
            <person name="Ito M."/>
            <person name="Marcotte E.M."/>
            <person name="Wallingford J.B."/>
            <person name="Ito Y."/>
            <person name="Asashima M."/>
            <person name="Ueno N."/>
            <person name="Matsuda Y."/>
            <person name="Veenstra G.J."/>
            <person name="Fujiyama A."/>
            <person name="Harland R.M."/>
            <person name="Taira M."/>
            <person name="Rokhsar D.S."/>
        </authorList>
    </citation>
    <scope>NUCLEOTIDE SEQUENCE [LARGE SCALE GENOMIC DNA]</scope>
    <source>
        <strain evidence="16">J</strain>
    </source>
</reference>
<dbReference type="PROSITE" id="PS51864">
    <property type="entry name" value="ASTACIN"/>
    <property type="match status" value="1"/>
</dbReference>
<evidence type="ECO:0000256" key="2">
    <source>
        <dbReference type="ARBA" id="ARBA00022670"/>
    </source>
</evidence>
<evidence type="ECO:0000256" key="12">
    <source>
        <dbReference type="RuleBase" id="RU361183"/>
    </source>
</evidence>
<dbReference type="FunFam" id="2.60.120.290:FF:000005">
    <property type="entry name" value="Procollagen C-endopeptidase enhancer 1"/>
    <property type="match status" value="1"/>
</dbReference>
<evidence type="ECO:0000259" key="13">
    <source>
        <dbReference type="PROSITE" id="PS01180"/>
    </source>
</evidence>
<sequence length="595" mass="65939">MAHNCVQIKTELSPTTTEQKDLFGQGDIFSRITKANQVLWTKLQVPSIAEKTPVLWIKPQVVPSIVEKPPGPQHCGENPRSPALWIKPQFPSIVDKTPGSQHCGENPRSPALWIKPQVPSILEKTPGPQHCGENPRFLWINPQVPVDKPPGSRMRRIYGDIAVGVSRSALSCTDCLWQKTNGTVYVPYTLDGQYSKDEVNTITSAMQVYSTLTCVQFIPYTNEDDYVSIASADGCWSFMGRQGGGQMVSVQKGYCTSEGTTMHELNHALGFVHEHSRSDRDDHVNIKYQYISPGDIVNFNKMDTNNLGTPYDYQSVMHYPPWAFSNTSGENTIVAKPNPNVTMGQGNSMTSLDIMKINRLYKCDVCSSFLNDASGTINSTNYPSTYPNNVNCVWVIQTPYDLVTLTFDAFDLQNSPNCTSDYIRVYDGRSRNSLLLLDRTCGSEPVPALIASTNLVLVEFVSGDNKKKTGFKASYSTVKCGGTYFTPSRRITSPGYPNAYPPNSNCSYIITAPPSHKVSLSMTSFYTEFSRTCKYDYLSVYDGNSSKNPLLNTFCGPLFSLSATSTGPNMFLRFISDKSVQVTGFLLSYSFVPVS</sequence>
<evidence type="ECO:0000256" key="9">
    <source>
        <dbReference type="ARBA" id="ARBA00037865"/>
    </source>
</evidence>
<dbReference type="Gene3D" id="3.40.390.10">
    <property type="entry name" value="Collagenase (Catalytic Domain)"/>
    <property type="match status" value="1"/>
</dbReference>
<feature type="active site" evidence="11">
    <location>
        <position position="264"/>
    </location>
</feature>
<keyword evidence="2 11" id="KW-0645">Protease</keyword>
<dbReference type="GO" id="GO:0004222">
    <property type="term" value="F:metalloendopeptidase activity"/>
    <property type="evidence" value="ECO:0007669"/>
    <property type="project" value="UniProtKB-UniRule"/>
</dbReference>
<dbReference type="SUPFAM" id="SSF49854">
    <property type="entry name" value="Spermadhesin, CUB domain"/>
    <property type="match status" value="2"/>
</dbReference>
<comment type="caution">
    <text evidence="10">Lacks conserved residue(s) required for the propagation of feature annotation.</text>
</comment>
<feature type="domain" description="Peptidase M12A" evidence="14">
    <location>
        <begin position="168"/>
        <end position="367"/>
    </location>
</feature>
<dbReference type="GO" id="GO:0060473">
    <property type="term" value="C:cortical granule"/>
    <property type="evidence" value="ECO:0007669"/>
    <property type="project" value="UniProtKB-SubCell"/>
</dbReference>
<dbReference type="EC" id="3.4.24.-" evidence="12"/>
<dbReference type="InterPro" id="IPR006026">
    <property type="entry name" value="Peptidase_Metallo"/>
</dbReference>
<gene>
    <name evidence="15" type="ORF">XELAEV_18021892mg</name>
</gene>
<dbReference type="Pfam" id="PF00431">
    <property type="entry name" value="CUB"/>
    <property type="match status" value="2"/>
</dbReference>
<evidence type="ECO:0000313" key="16">
    <source>
        <dbReference type="Proteomes" id="UP000694892"/>
    </source>
</evidence>
<dbReference type="PIRSF" id="PIRSF038057">
    <property type="entry name" value="Hatching_enzyme_Uvs2"/>
    <property type="match status" value="1"/>
</dbReference>
<feature type="disulfide bond" evidence="11">
    <location>
        <begin position="172"/>
        <end position="175"/>
    </location>
</feature>
<evidence type="ECO:0000256" key="8">
    <source>
        <dbReference type="ARBA" id="ARBA00023157"/>
    </source>
</evidence>
<feature type="binding site" evidence="11">
    <location>
        <position position="263"/>
    </location>
    <ligand>
        <name>Zn(2+)</name>
        <dbReference type="ChEBI" id="CHEBI:29105"/>
        <note>catalytic</note>
    </ligand>
</feature>
<dbReference type="FunFam" id="3.40.390.10:FF:000040">
    <property type="entry name" value="Metalloendopeptidase"/>
    <property type="match status" value="1"/>
</dbReference>
<dbReference type="Pfam" id="PF01400">
    <property type="entry name" value="Astacin"/>
    <property type="match status" value="1"/>
</dbReference>
<comment type="subcellular location">
    <subcellularLocation>
        <location evidence="9">Cytoplasmic vesicle</location>
        <location evidence="9">Secretory vesicle</location>
        <location evidence="9">Cortical granule</location>
    </subcellularLocation>
</comment>
<keyword evidence="8 11" id="KW-1015">Disulfide bond</keyword>
<evidence type="ECO:0000313" key="15">
    <source>
        <dbReference type="EMBL" id="OCT83753.1"/>
    </source>
</evidence>
<protein>
    <recommendedName>
        <fullName evidence="12">Metalloendopeptidase</fullName>
        <ecNumber evidence="12">3.4.24.-</ecNumber>
    </recommendedName>
</protein>
<dbReference type="AlphaFoldDB" id="A0A974D195"/>
<dbReference type="InterPro" id="IPR001506">
    <property type="entry name" value="Peptidase_M12A"/>
</dbReference>
<dbReference type="OMA" id="HCGENPR"/>
<dbReference type="CDD" id="cd04283">
    <property type="entry name" value="ZnMc_hatching_enzyme"/>
    <property type="match status" value="1"/>
</dbReference>
<evidence type="ECO:0000256" key="11">
    <source>
        <dbReference type="PROSITE-ProRule" id="PRU01211"/>
    </source>
</evidence>
<evidence type="ECO:0000256" key="10">
    <source>
        <dbReference type="PROSITE-ProRule" id="PRU00059"/>
    </source>
</evidence>
<organism evidence="15 16">
    <name type="scientific">Xenopus laevis</name>
    <name type="common">African clawed frog</name>
    <dbReference type="NCBI Taxonomy" id="8355"/>
    <lineage>
        <taxon>Eukaryota</taxon>
        <taxon>Metazoa</taxon>
        <taxon>Chordata</taxon>
        <taxon>Craniata</taxon>
        <taxon>Vertebrata</taxon>
        <taxon>Euteleostomi</taxon>
        <taxon>Amphibia</taxon>
        <taxon>Batrachia</taxon>
        <taxon>Anura</taxon>
        <taxon>Pipoidea</taxon>
        <taxon>Pipidae</taxon>
        <taxon>Xenopodinae</taxon>
        <taxon>Xenopus</taxon>
        <taxon>Xenopus</taxon>
    </lineage>
</organism>
<keyword evidence="1" id="KW-0963">Cytoplasm</keyword>
<dbReference type="GO" id="GO:0006508">
    <property type="term" value="P:proteolysis"/>
    <property type="evidence" value="ECO:0007669"/>
    <property type="project" value="UniProtKB-KW"/>
</dbReference>
<evidence type="ECO:0000256" key="6">
    <source>
        <dbReference type="ARBA" id="ARBA00022833"/>
    </source>
</evidence>
<evidence type="ECO:0000259" key="14">
    <source>
        <dbReference type="PROSITE" id="PS51864"/>
    </source>
</evidence>
<dbReference type="GO" id="GO:0008270">
    <property type="term" value="F:zinc ion binding"/>
    <property type="evidence" value="ECO:0007669"/>
    <property type="project" value="UniProtKB-UniRule"/>
</dbReference>
<evidence type="ECO:0000256" key="3">
    <source>
        <dbReference type="ARBA" id="ARBA00022723"/>
    </source>
</evidence>
<evidence type="ECO:0000256" key="1">
    <source>
        <dbReference type="ARBA" id="ARBA00022490"/>
    </source>
</evidence>
<keyword evidence="3 11" id="KW-0479">Metal-binding</keyword>
<dbReference type="InterPro" id="IPR000859">
    <property type="entry name" value="CUB_dom"/>
</dbReference>
<feature type="domain" description="CUB" evidence="13">
    <location>
        <begin position="480"/>
        <end position="592"/>
    </location>
</feature>
<evidence type="ECO:0000256" key="4">
    <source>
        <dbReference type="ARBA" id="ARBA00022729"/>
    </source>
</evidence>
<dbReference type="PROSITE" id="PS01180">
    <property type="entry name" value="CUB"/>
    <property type="match status" value="2"/>
</dbReference>
<dbReference type="EMBL" id="CM004472">
    <property type="protein sequence ID" value="OCT83753.1"/>
    <property type="molecule type" value="Genomic_DNA"/>
</dbReference>
<evidence type="ECO:0000256" key="7">
    <source>
        <dbReference type="ARBA" id="ARBA00023049"/>
    </source>
</evidence>
<dbReference type="Proteomes" id="UP000694892">
    <property type="component" value="Chromosome 4L"/>
</dbReference>
<dbReference type="InterPro" id="IPR035914">
    <property type="entry name" value="Sperma_CUB_dom_sf"/>
</dbReference>
<keyword evidence="7 11" id="KW-0482">Metalloprotease</keyword>
<evidence type="ECO:0000256" key="5">
    <source>
        <dbReference type="ARBA" id="ARBA00022801"/>
    </source>
</evidence>
<feature type="binding site" evidence="11">
    <location>
        <position position="273"/>
    </location>
    <ligand>
        <name>Zn(2+)</name>
        <dbReference type="ChEBI" id="CHEBI:29105"/>
        <note>catalytic</note>
    </ligand>
</feature>
<keyword evidence="4" id="KW-0732">Signal</keyword>
<comment type="cofactor">
    <cofactor evidence="11 12">
        <name>Zn(2+)</name>
        <dbReference type="ChEBI" id="CHEBI:29105"/>
    </cofactor>
    <text evidence="11 12">Binds 1 zinc ion per subunit.</text>
</comment>
<dbReference type="InterPro" id="IPR034039">
    <property type="entry name" value="ZnMP_hatching_enz"/>
</dbReference>
<dbReference type="PANTHER" id="PTHR10127:SF884">
    <property type="entry name" value="METALLOENDOPEPTIDASE"/>
    <property type="match status" value="1"/>
</dbReference>
<dbReference type="InterPro" id="IPR024079">
    <property type="entry name" value="MetalloPept_cat_dom_sf"/>
</dbReference>
<keyword evidence="5 11" id="KW-0378">Hydrolase</keyword>
<dbReference type="SUPFAM" id="SSF55486">
    <property type="entry name" value="Metalloproteases ('zincins'), catalytic domain"/>
    <property type="match status" value="1"/>
</dbReference>
<dbReference type="CDD" id="cd00041">
    <property type="entry name" value="CUB"/>
    <property type="match status" value="2"/>
</dbReference>
<keyword evidence="6 11" id="KW-0862">Zinc</keyword>
<dbReference type="PRINTS" id="PR00480">
    <property type="entry name" value="ASTACIN"/>
</dbReference>